<accession>A0A6M3IEE0</accession>
<proteinExistence type="predicted"/>
<sequence>MGASQYKIQKMDDVEVAAAATETKYYRLPLNRGKGAPVFYFKVTTAGSPTVTITGTPILTDDPSPAHRLEIADTEYQDCAGATAVTFLQYKAQAGTAAITALAVTNGQVVMASLDMDGIPWDGLKIAITAAVADVTITPYIAID</sequence>
<evidence type="ECO:0000313" key="1">
    <source>
        <dbReference type="EMBL" id="QJA55753.1"/>
    </source>
</evidence>
<protein>
    <submittedName>
        <fullName evidence="1">Uncharacterized protein</fullName>
    </submittedName>
</protein>
<name>A0A6M3IEE0_9ZZZZ</name>
<reference evidence="1" key="1">
    <citation type="submission" date="2020-03" db="EMBL/GenBank/DDBJ databases">
        <title>The deep terrestrial virosphere.</title>
        <authorList>
            <person name="Holmfeldt K."/>
            <person name="Nilsson E."/>
            <person name="Simone D."/>
            <person name="Lopez-Fernandez M."/>
            <person name="Wu X."/>
            <person name="de Brujin I."/>
            <person name="Lundin D."/>
            <person name="Andersson A."/>
            <person name="Bertilsson S."/>
            <person name="Dopson M."/>
        </authorList>
    </citation>
    <scope>NUCLEOTIDE SEQUENCE</scope>
    <source>
        <strain evidence="1">MM415B01994</strain>
    </source>
</reference>
<gene>
    <name evidence="1" type="ORF">MM415B01994_0002</name>
</gene>
<dbReference type="EMBL" id="MT141178">
    <property type="protein sequence ID" value="QJA55753.1"/>
    <property type="molecule type" value="Genomic_DNA"/>
</dbReference>
<organism evidence="1">
    <name type="scientific">viral metagenome</name>
    <dbReference type="NCBI Taxonomy" id="1070528"/>
    <lineage>
        <taxon>unclassified sequences</taxon>
        <taxon>metagenomes</taxon>
        <taxon>organismal metagenomes</taxon>
    </lineage>
</organism>
<dbReference type="AlphaFoldDB" id="A0A6M3IEE0"/>